<evidence type="ECO:0000256" key="3">
    <source>
        <dbReference type="SAM" id="SignalP"/>
    </source>
</evidence>
<keyword evidence="2" id="KW-0812">Transmembrane</keyword>
<reference evidence="4" key="1">
    <citation type="submission" date="2019-11" db="EMBL/GenBank/DDBJ databases">
        <authorList>
            <person name="Feng L."/>
        </authorList>
    </citation>
    <scope>NUCLEOTIDE SEQUENCE</scope>
    <source>
        <strain evidence="4">BvulgatusLFYP11</strain>
    </source>
</reference>
<organism evidence="4">
    <name type="scientific">Phocaeicola vulgatus</name>
    <name type="common">Bacteroides vulgatus</name>
    <dbReference type="NCBI Taxonomy" id="821"/>
    <lineage>
        <taxon>Bacteria</taxon>
        <taxon>Pseudomonadati</taxon>
        <taxon>Bacteroidota</taxon>
        <taxon>Bacteroidia</taxon>
        <taxon>Bacteroidales</taxon>
        <taxon>Bacteroidaceae</taxon>
        <taxon>Phocaeicola</taxon>
    </lineage>
</organism>
<feature type="region of interest" description="Disordered" evidence="1">
    <location>
        <begin position="77"/>
        <end position="101"/>
    </location>
</feature>
<keyword evidence="2" id="KW-0472">Membrane</keyword>
<feature type="transmembrane region" description="Helical" evidence="2">
    <location>
        <begin position="56"/>
        <end position="75"/>
    </location>
</feature>
<accession>A0A6N2WP03</accession>
<proteinExistence type="predicted"/>
<sequence>MNLNNTDYKLTMYKKYIIGLFTLCCAGNAAAQSLAQAKQLFLNGEFEQAKPAFQKLVSKPLLTPIIIIGMAHVVMKQEKKKKHSPTLKKAPPAKSLTHTAT</sequence>
<gene>
    <name evidence="4" type="ORF">BVLFYP11_03759</name>
</gene>
<evidence type="ECO:0000313" key="4">
    <source>
        <dbReference type="EMBL" id="VYT42901.1"/>
    </source>
</evidence>
<dbReference type="EMBL" id="CACRTA010000042">
    <property type="protein sequence ID" value="VYT42901.1"/>
    <property type="molecule type" value="Genomic_DNA"/>
</dbReference>
<dbReference type="AlphaFoldDB" id="A0A6N2WP03"/>
<feature type="chain" id="PRO_5026834895" evidence="3">
    <location>
        <begin position="32"/>
        <end position="101"/>
    </location>
</feature>
<evidence type="ECO:0000256" key="2">
    <source>
        <dbReference type="SAM" id="Phobius"/>
    </source>
</evidence>
<feature type="signal peptide" evidence="3">
    <location>
        <begin position="1"/>
        <end position="31"/>
    </location>
</feature>
<protein>
    <submittedName>
        <fullName evidence="4">Uncharacterized protein</fullName>
    </submittedName>
</protein>
<evidence type="ECO:0000256" key="1">
    <source>
        <dbReference type="SAM" id="MobiDB-lite"/>
    </source>
</evidence>
<keyword evidence="3" id="KW-0732">Signal</keyword>
<keyword evidence="2" id="KW-1133">Transmembrane helix</keyword>
<name>A0A6N2WP03_PHOVU</name>